<dbReference type="AlphaFoldDB" id="A0A0U5BWJ4"/>
<reference evidence="2" key="2">
    <citation type="submission" date="2020-01" db="EMBL/GenBank/DDBJ databases">
        <authorList>
            <person name="Richard D."/>
        </authorList>
    </citation>
    <scope>NUCLEOTIDE SEQUENCE</scope>
    <source>
        <strain evidence="2">JP541</strain>
    </source>
</reference>
<proteinExistence type="predicted"/>
<reference evidence="1 3" key="1">
    <citation type="submission" date="2014-09" db="EMBL/GenBank/DDBJ databases">
        <authorList>
            <person name="Regsiter A."/>
        </authorList>
    </citation>
    <scope>NUCLEOTIDE SEQUENCE [LARGE SCALE GENOMIC DNA]</scope>
</reference>
<protein>
    <submittedName>
        <fullName evidence="1">Uncharacterized protein</fullName>
    </submittedName>
</protein>
<dbReference type="RefSeq" id="WP_011052176.1">
    <property type="nucleotide sequence ID" value="NZ_CAVLHM010000062.1"/>
</dbReference>
<evidence type="ECO:0000313" key="3">
    <source>
        <dbReference type="Proteomes" id="UP000052230"/>
    </source>
</evidence>
<accession>A0A0U5BWJ4</accession>
<dbReference type="GeneID" id="66913472"/>
<keyword evidence="3" id="KW-1185">Reference proteome</keyword>
<dbReference type="EMBL" id="JAABFR010000417">
    <property type="protein sequence ID" value="MBD4335835.1"/>
    <property type="molecule type" value="Genomic_DNA"/>
</dbReference>
<evidence type="ECO:0000313" key="2">
    <source>
        <dbReference type="EMBL" id="MBD4335835.1"/>
    </source>
</evidence>
<gene>
    <name evidence="2" type="ORF">GUH15_07145</name>
    <name evidence="1" type="ORF">XAC3562_750067</name>
</gene>
<organism evidence="1 3">
    <name type="scientific">Xanthomonas citri pv. citri</name>
    <dbReference type="NCBI Taxonomy" id="611301"/>
    <lineage>
        <taxon>Bacteria</taxon>
        <taxon>Pseudomonadati</taxon>
        <taxon>Pseudomonadota</taxon>
        <taxon>Gammaproteobacteria</taxon>
        <taxon>Lysobacterales</taxon>
        <taxon>Lysobacteraceae</taxon>
        <taxon>Xanthomonas</taxon>
    </lineage>
</organism>
<comment type="caution">
    <text evidence="1">The sequence shown here is derived from an EMBL/GenBank/DDBJ whole genome shotgun (WGS) entry which is preliminary data.</text>
</comment>
<dbReference type="EMBL" id="CCXZ01000172">
    <property type="protein sequence ID" value="CEG18003.1"/>
    <property type="molecule type" value="Genomic_DNA"/>
</dbReference>
<dbReference type="Proteomes" id="UP000653002">
    <property type="component" value="Unassembled WGS sequence"/>
</dbReference>
<evidence type="ECO:0000313" key="1">
    <source>
        <dbReference type="EMBL" id="CEG18003.1"/>
    </source>
</evidence>
<name>A0A0U5BWJ4_XANCI</name>
<dbReference type="Proteomes" id="UP000052230">
    <property type="component" value="Unassembled WGS sequence"/>
</dbReference>
<sequence>MTESIESKRLLVVELLKRQSDGGPDTAQFVQRHWICDAGKAIGFEAGAVALDRALDACGPLLAADESEVHESWRGALDKEIWEALESAGTVDGLDGVAVVEVVIHTRAGPVFSTRARRFLVIQRGTNSAIFACDSLNVAFTLARNLSAGLPTPAGQYQAIEKKLTRRYGIR</sequence>